<dbReference type="RefSeq" id="XP_007730356.1">
    <property type="nucleotide sequence ID" value="XM_007732166.1"/>
</dbReference>
<dbReference type="OrthoDB" id="64477at2759"/>
<dbReference type="SUPFAM" id="SSF55729">
    <property type="entry name" value="Acyl-CoA N-acyltransferases (Nat)"/>
    <property type="match status" value="1"/>
</dbReference>
<gene>
    <name evidence="2" type="ORF">A1O3_02023</name>
</gene>
<dbReference type="Proteomes" id="UP000019478">
    <property type="component" value="Unassembled WGS sequence"/>
</dbReference>
<keyword evidence="3" id="KW-1185">Reference proteome</keyword>
<dbReference type="InterPro" id="IPR016181">
    <property type="entry name" value="Acyl_CoA_acyltransferase"/>
</dbReference>
<feature type="domain" description="N-acetyltransferase" evidence="1">
    <location>
        <begin position="14"/>
        <end position="228"/>
    </location>
</feature>
<dbReference type="InterPro" id="IPR000182">
    <property type="entry name" value="GNAT_dom"/>
</dbReference>
<proteinExistence type="predicted"/>
<organism evidence="2 3">
    <name type="scientific">Capronia epimyces CBS 606.96</name>
    <dbReference type="NCBI Taxonomy" id="1182542"/>
    <lineage>
        <taxon>Eukaryota</taxon>
        <taxon>Fungi</taxon>
        <taxon>Dikarya</taxon>
        <taxon>Ascomycota</taxon>
        <taxon>Pezizomycotina</taxon>
        <taxon>Eurotiomycetes</taxon>
        <taxon>Chaetothyriomycetidae</taxon>
        <taxon>Chaetothyriales</taxon>
        <taxon>Herpotrichiellaceae</taxon>
        <taxon>Capronia</taxon>
    </lineage>
</organism>
<dbReference type="GO" id="GO:0016747">
    <property type="term" value="F:acyltransferase activity, transferring groups other than amino-acyl groups"/>
    <property type="evidence" value="ECO:0007669"/>
    <property type="project" value="InterPro"/>
</dbReference>
<dbReference type="PROSITE" id="PS51186">
    <property type="entry name" value="GNAT"/>
    <property type="match status" value="1"/>
</dbReference>
<reference evidence="2 3" key="1">
    <citation type="submission" date="2013-03" db="EMBL/GenBank/DDBJ databases">
        <title>The Genome Sequence of Capronia epimyces CBS 606.96.</title>
        <authorList>
            <consortium name="The Broad Institute Genomics Platform"/>
            <person name="Cuomo C."/>
            <person name="de Hoog S."/>
            <person name="Gorbushina A."/>
            <person name="Walker B."/>
            <person name="Young S.K."/>
            <person name="Zeng Q."/>
            <person name="Gargeya S."/>
            <person name="Fitzgerald M."/>
            <person name="Haas B."/>
            <person name="Abouelleil A."/>
            <person name="Allen A.W."/>
            <person name="Alvarado L."/>
            <person name="Arachchi H.M."/>
            <person name="Berlin A.M."/>
            <person name="Chapman S.B."/>
            <person name="Gainer-Dewar J."/>
            <person name="Goldberg J."/>
            <person name="Griggs A."/>
            <person name="Gujja S."/>
            <person name="Hansen M."/>
            <person name="Howarth C."/>
            <person name="Imamovic A."/>
            <person name="Ireland A."/>
            <person name="Larimer J."/>
            <person name="McCowan C."/>
            <person name="Murphy C."/>
            <person name="Pearson M."/>
            <person name="Poon T.W."/>
            <person name="Priest M."/>
            <person name="Roberts A."/>
            <person name="Saif S."/>
            <person name="Shea T."/>
            <person name="Sisk P."/>
            <person name="Sykes S."/>
            <person name="Wortman J."/>
            <person name="Nusbaum C."/>
            <person name="Birren B."/>
        </authorList>
    </citation>
    <scope>NUCLEOTIDE SEQUENCE [LARGE SCALE GENOMIC DNA]</scope>
    <source>
        <strain evidence="2 3">CBS 606.96</strain>
    </source>
</reference>
<dbReference type="Gene3D" id="3.40.630.30">
    <property type="match status" value="1"/>
</dbReference>
<evidence type="ECO:0000259" key="1">
    <source>
        <dbReference type="PROSITE" id="PS51186"/>
    </source>
</evidence>
<dbReference type="PANTHER" id="PTHR13170">
    <property type="entry name" value="O-GLCNACASE"/>
    <property type="match status" value="1"/>
</dbReference>
<dbReference type="Pfam" id="PF00583">
    <property type="entry name" value="Acetyltransf_1"/>
    <property type="match status" value="1"/>
</dbReference>
<dbReference type="GeneID" id="19166156"/>
<protein>
    <recommendedName>
        <fullName evidence="1">N-acetyltransferase domain-containing protein</fullName>
    </recommendedName>
</protein>
<sequence>MDGIPAQTQTQATPFIRLYQDSDQDAMVHIFRETAAPDLRDAADPVLHYASYIWCRPYLMLQPDACLVLDDGTGHAVGYLLGVPHTPSFVERYERTYIPFLQTLGLDKPEPGHPTDLPNALRQIMFTPRGMLHDEHPELLRQWPAHLHIDILPPFQKHGYGRQLMEQFCERASASGARGVHLLMAASNEQAGKFYDRLGFLRFPAVLDDGASGEKGRDPDTIWLVKNL</sequence>
<accession>W9Z386</accession>
<dbReference type="EMBL" id="AMGY01000002">
    <property type="protein sequence ID" value="EXJ88959.1"/>
    <property type="molecule type" value="Genomic_DNA"/>
</dbReference>
<evidence type="ECO:0000313" key="2">
    <source>
        <dbReference type="EMBL" id="EXJ88959.1"/>
    </source>
</evidence>
<dbReference type="GO" id="GO:0009100">
    <property type="term" value="P:glycoprotein metabolic process"/>
    <property type="evidence" value="ECO:0007669"/>
    <property type="project" value="TreeGrafter"/>
</dbReference>
<dbReference type="CDD" id="cd04301">
    <property type="entry name" value="NAT_SF"/>
    <property type="match status" value="1"/>
</dbReference>
<comment type="caution">
    <text evidence="2">The sequence shown here is derived from an EMBL/GenBank/DDBJ whole genome shotgun (WGS) entry which is preliminary data.</text>
</comment>
<dbReference type="GO" id="GO:0016231">
    <property type="term" value="F:beta-N-acetylglucosaminidase activity"/>
    <property type="evidence" value="ECO:0007669"/>
    <property type="project" value="TreeGrafter"/>
</dbReference>
<dbReference type="eggNOG" id="ENOG502S400">
    <property type="taxonomic scope" value="Eukaryota"/>
</dbReference>
<dbReference type="AlphaFoldDB" id="W9Z386"/>
<dbReference type="HOGENOM" id="CLU_086044_0_0_1"/>
<dbReference type="STRING" id="1182542.W9Z386"/>
<dbReference type="InterPro" id="IPR051822">
    <property type="entry name" value="Glycosyl_Hydrolase_84"/>
</dbReference>
<dbReference type="PANTHER" id="PTHR13170:SF16">
    <property type="entry name" value="PROTEIN O-GLCNACASE"/>
    <property type="match status" value="1"/>
</dbReference>
<evidence type="ECO:0000313" key="3">
    <source>
        <dbReference type="Proteomes" id="UP000019478"/>
    </source>
</evidence>
<name>W9Z386_9EURO</name>